<keyword evidence="8" id="KW-1185">Reference proteome</keyword>
<protein>
    <recommendedName>
        <fullName evidence="9">Flippase-like domain-containing protein</fullName>
    </recommendedName>
</protein>
<feature type="transmembrane region" description="Helical" evidence="6">
    <location>
        <begin position="174"/>
        <end position="197"/>
    </location>
</feature>
<evidence type="ECO:0008006" key="9">
    <source>
        <dbReference type="Google" id="ProtNLM"/>
    </source>
</evidence>
<evidence type="ECO:0000256" key="4">
    <source>
        <dbReference type="ARBA" id="ARBA00022989"/>
    </source>
</evidence>
<dbReference type="Pfam" id="PF03706">
    <property type="entry name" value="LPG_synthase_TM"/>
    <property type="match status" value="1"/>
</dbReference>
<feature type="transmembrane region" description="Helical" evidence="6">
    <location>
        <begin position="43"/>
        <end position="64"/>
    </location>
</feature>
<dbReference type="InterPro" id="IPR022791">
    <property type="entry name" value="L-PG_synthase/AglD"/>
</dbReference>
<evidence type="ECO:0000256" key="6">
    <source>
        <dbReference type="SAM" id="Phobius"/>
    </source>
</evidence>
<dbReference type="Proteomes" id="UP001191004">
    <property type="component" value="Unassembled WGS sequence"/>
</dbReference>
<evidence type="ECO:0000313" key="8">
    <source>
        <dbReference type="Proteomes" id="UP001191004"/>
    </source>
</evidence>
<organism evidence="7 8">
    <name type="scientific">Candidatus Nanosyncoccus nanoralicus</name>
    <dbReference type="NCBI Taxonomy" id="2171996"/>
    <lineage>
        <taxon>Bacteria</taxon>
        <taxon>Candidatus Saccharimonadota</taxon>
        <taxon>Candidatus Nanosyncoccalia</taxon>
        <taxon>Candidatus Nanosyncoccales</taxon>
        <taxon>Candidatus Nanosyncoccaceae</taxon>
        <taxon>Candidatus Nanosyncoccus</taxon>
    </lineage>
</organism>
<reference evidence="7 8" key="2">
    <citation type="journal article" date="2020" name="Cell Rep.">
        <title>Acquisition and Adaptation of Ultra-small Parasitic Reduced Genome Bacteria to Mammalian Hosts.</title>
        <authorList>
            <person name="McLean J.S."/>
            <person name="Bor B."/>
            <person name="Kerns K.A."/>
            <person name="Liu Q."/>
            <person name="To T.T."/>
            <person name="Solden L."/>
            <person name="Hendrickson E.L."/>
            <person name="Wrighton K."/>
            <person name="Shi W."/>
            <person name="He X."/>
        </authorList>
    </citation>
    <scope>NUCLEOTIDE SEQUENCE [LARGE SCALE GENOMIC DNA]</scope>
    <source>
        <strain evidence="7 8">TM7_KMM_G3_1_HOT_351</strain>
    </source>
</reference>
<keyword evidence="3 6" id="KW-0812">Transmembrane</keyword>
<evidence type="ECO:0000256" key="5">
    <source>
        <dbReference type="ARBA" id="ARBA00023136"/>
    </source>
</evidence>
<keyword evidence="5 6" id="KW-0472">Membrane</keyword>
<sequence length="376" mass="41493">MFKKILSLITLALVAFVIWGAWDQITAATSCIFGGHCIEGGEFSINLFIVCLLIPEQLFMYYCAGKIFFAYMAGKQRIAEQKNKGDKEAKKISTWELARISFELNFVNHAIPSGGVSGLGYITWRLKNYGATAGQVSFMYILRYLITILANQTQTIFAIIFLIVTGSVPSNAYWMVWLVGAMSVGIIVAIAVLIAIVSSRKMIRWAAKELTAFSNWFVKTITFGKKKQVLELEKVNKYFMDLHEDFLTAKKDKKLLVKPVIWGFLYNFLEIATYEIVAISLGHGEIFPQIMVAEALGSLVGAVLPTPGGVGGYEGSMITVMCILGTNLAVASTVVIVTRVIVLLNTIVSGYGFYQNAISKIGKADKKKVFESSKES</sequence>
<evidence type="ECO:0000256" key="3">
    <source>
        <dbReference type="ARBA" id="ARBA00022692"/>
    </source>
</evidence>
<feature type="transmembrane region" description="Helical" evidence="6">
    <location>
        <begin position="144"/>
        <end position="168"/>
    </location>
</feature>
<comment type="caution">
    <text evidence="7">The sequence shown here is derived from an EMBL/GenBank/DDBJ whole genome shotgun (WGS) entry which is preliminary data.</text>
</comment>
<evidence type="ECO:0000313" key="7">
    <source>
        <dbReference type="EMBL" id="RYC73367.1"/>
    </source>
</evidence>
<proteinExistence type="predicted"/>
<dbReference type="RefSeq" id="WP_129605014.1">
    <property type="nucleotide sequence ID" value="NZ_PRLL01000016.1"/>
</dbReference>
<name>A0ABY0FJP0_9BACT</name>
<evidence type="ECO:0000256" key="1">
    <source>
        <dbReference type="ARBA" id="ARBA00004651"/>
    </source>
</evidence>
<dbReference type="PANTHER" id="PTHR39087:SF2">
    <property type="entry name" value="UPF0104 MEMBRANE PROTEIN MJ1595"/>
    <property type="match status" value="1"/>
</dbReference>
<accession>A0ABY0FJP0</accession>
<keyword evidence="4 6" id="KW-1133">Transmembrane helix</keyword>
<keyword evidence="2" id="KW-1003">Cell membrane</keyword>
<reference evidence="7 8" key="1">
    <citation type="journal article" date="2018" name="bioRxiv">
        <title>Evidence of independent acquisition and adaption of ultra-small bacteria to human hosts across the highly diverse yet reduced genomes of the phylum Saccharibacteria.</title>
        <authorList>
            <person name="McLean J.S."/>
            <person name="Bor B."/>
            <person name="To T.T."/>
            <person name="Liu Q."/>
            <person name="Kearns K.A."/>
            <person name="Solden L.M."/>
            <person name="Wrighton K.C."/>
            <person name="He X."/>
            <person name="Shi W."/>
        </authorList>
    </citation>
    <scope>NUCLEOTIDE SEQUENCE [LARGE SCALE GENOMIC DNA]</scope>
    <source>
        <strain evidence="7 8">TM7_KMM_G3_1_HOT_351</strain>
    </source>
</reference>
<feature type="transmembrane region" description="Helical" evidence="6">
    <location>
        <begin position="260"/>
        <end position="280"/>
    </location>
</feature>
<dbReference type="EMBL" id="PRLL01000016">
    <property type="protein sequence ID" value="RYC73367.1"/>
    <property type="molecule type" value="Genomic_DNA"/>
</dbReference>
<dbReference type="PANTHER" id="PTHR39087">
    <property type="entry name" value="UPF0104 MEMBRANE PROTEIN MJ1595"/>
    <property type="match status" value="1"/>
</dbReference>
<evidence type="ECO:0000256" key="2">
    <source>
        <dbReference type="ARBA" id="ARBA00022475"/>
    </source>
</evidence>
<gene>
    <name evidence="7" type="ORF">G3KMM_00445</name>
</gene>
<feature type="transmembrane region" description="Helical" evidence="6">
    <location>
        <begin position="286"/>
        <end position="306"/>
    </location>
</feature>
<feature type="transmembrane region" description="Helical" evidence="6">
    <location>
        <begin position="318"/>
        <end position="344"/>
    </location>
</feature>
<comment type="subcellular location">
    <subcellularLocation>
        <location evidence="1">Cell membrane</location>
        <topology evidence="1">Multi-pass membrane protein</topology>
    </subcellularLocation>
</comment>